<accession>A0A9D1KWN7</accession>
<evidence type="ECO:0000259" key="15">
    <source>
        <dbReference type="Pfam" id="PF02823"/>
    </source>
</evidence>
<evidence type="ECO:0000256" key="10">
    <source>
        <dbReference type="ARBA" id="ARBA00030215"/>
    </source>
</evidence>
<protein>
    <recommendedName>
        <fullName evidence="4 12">ATP synthase epsilon chain</fullName>
    </recommendedName>
    <alternativeName>
        <fullName evidence="11 12">ATP synthase F1 sector epsilon subunit</fullName>
    </alternativeName>
    <alternativeName>
        <fullName evidence="10 12">F-ATPase epsilon subunit</fullName>
    </alternativeName>
</protein>
<evidence type="ECO:0000256" key="8">
    <source>
        <dbReference type="ARBA" id="ARBA00023196"/>
    </source>
</evidence>
<dbReference type="HAMAP" id="MF_00530">
    <property type="entry name" value="ATP_synth_epsil_bac"/>
    <property type="match status" value="1"/>
</dbReference>
<evidence type="ECO:0000256" key="6">
    <source>
        <dbReference type="ARBA" id="ARBA00023065"/>
    </source>
</evidence>
<dbReference type="SUPFAM" id="SSF51344">
    <property type="entry name" value="Epsilon subunit of F1F0-ATP synthase N-terminal domain"/>
    <property type="match status" value="1"/>
</dbReference>
<evidence type="ECO:0000259" key="14">
    <source>
        <dbReference type="Pfam" id="PF00401"/>
    </source>
</evidence>
<proteinExistence type="inferred from homology"/>
<keyword evidence="5 12" id="KW-0813">Transport</keyword>
<keyword evidence="6 12" id="KW-0406">Ion transport</keyword>
<evidence type="ECO:0000256" key="11">
    <source>
        <dbReference type="ARBA" id="ARBA00031795"/>
    </source>
</evidence>
<dbReference type="PANTHER" id="PTHR13822">
    <property type="entry name" value="ATP SYNTHASE DELTA/EPSILON CHAIN"/>
    <property type="match status" value="1"/>
</dbReference>
<dbReference type="SUPFAM" id="SSF46604">
    <property type="entry name" value="Epsilon subunit of F1F0-ATP synthase C-terminal domain"/>
    <property type="match status" value="1"/>
</dbReference>
<evidence type="ECO:0000256" key="2">
    <source>
        <dbReference type="ARBA" id="ARBA00004202"/>
    </source>
</evidence>
<evidence type="ECO:0000256" key="13">
    <source>
        <dbReference type="RuleBase" id="RU003656"/>
    </source>
</evidence>
<evidence type="ECO:0000256" key="4">
    <source>
        <dbReference type="ARBA" id="ARBA00014480"/>
    </source>
</evidence>
<reference evidence="16" key="2">
    <citation type="journal article" date="2021" name="PeerJ">
        <title>Extensive microbial diversity within the chicken gut microbiome revealed by metagenomics and culture.</title>
        <authorList>
            <person name="Gilroy R."/>
            <person name="Ravi A."/>
            <person name="Getino M."/>
            <person name="Pursley I."/>
            <person name="Horton D.L."/>
            <person name="Alikhan N.F."/>
            <person name="Baker D."/>
            <person name="Gharbi K."/>
            <person name="Hall N."/>
            <person name="Watson M."/>
            <person name="Adriaenssens E.M."/>
            <person name="Foster-Nyarko E."/>
            <person name="Jarju S."/>
            <person name="Secka A."/>
            <person name="Antonio M."/>
            <person name="Oren A."/>
            <person name="Chaudhuri R.R."/>
            <person name="La Ragione R."/>
            <person name="Hildebrand F."/>
            <person name="Pallen M.J."/>
        </authorList>
    </citation>
    <scope>NUCLEOTIDE SEQUENCE</scope>
    <source>
        <strain evidence="16">CHK187-14744</strain>
    </source>
</reference>
<dbReference type="PANTHER" id="PTHR13822:SF10">
    <property type="entry name" value="ATP SYNTHASE EPSILON CHAIN, CHLOROPLASTIC"/>
    <property type="match status" value="1"/>
</dbReference>
<dbReference type="InterPro" id="IPR020546">
    <property type="entry name" value="ATP_synth_F1_dsu/esu_N"/>
</dbReference>
<dbReference type="Gene3D" id="2.60.15.10">
    <property type="entry name" value="F0F1 ATP synthase delta/epsilon subunit, N-terminal"/>
    <property type="match status" value="1"/>
</dbReference>
<evidence type="ECO:0000256" key="7">
    <source>
        <dbReference type="ARBA" id="ARBA00023136"/>
    </source>
</evidence>
<dbReference type="GO" id="GO:0045259">
    <property type="term" value="C:proton-transporting ATP synthase complex"/>
    <property type="evidence" value="ECO:0007669"/>
    <property type="project" value="UniProtKB-KW"/>
</dbReference>
<keyword evidence="12" id="KW-1003">Cell membrane</keyword>
<dbReference type="Proteomes" id="UP000824164">
    <property type="component" value="Unassembled WGS sequence"/>
</dbReference>
<keyword evidence="12" id="KW-0375">Hydrogen ion transport</keyword>
<dbReference type="GO" id="GO:0046933">
    <property type="term" value="F:proton-transporting ATP synthase activity, rotational mechanism"/>
    <property type="evidence" value="ECO:0007669"/>
    <property type="project" value="UniProtKB-UniRule"/>
</dbReference>
<evidence type="ECO:0000256" key="9">
    <source>
        <dbReference type="ARBA" id="ARBA00023310"/>
    </source>
</evidence>
<reference evidence="16" key="1">
    <citation type="submission" date="2020-10" db="EMBL/GenBank/DDBJ databases">
        <authorList>
            <person name="Gilroy R."/>
        </authorList>
    </citation>
    <scope>NUCLEOTIDE SEQUENCE</scope>
    <source>
        <strain evidence="16">CHK187-14744</strain>
    </source>
</reference>
<comment type="caution">
    <text evidence="16">The sequence shown here is derived from an EMBL/GenBank/DDBJ whole genome shotgun (WGS) entry which is preliminary data.</text>
</comment>
<dbReference type="Gene3D" id="1.20.5.440">
    <property type="entry name" value="ATP synthase delta/epsilon subunit, C-terminal domain"/>
    <property type="match status" value="1"/>
</dbReference>
<evidence type="ECO:0000313" key="17">
    <source>
        <dbReference type="Proteomes" id="UP000824164"/>
    </source>
</evidence>
<organism evidence="16 17">
    <name type="scientific">Candidatus Onthocola gallistercoris</name>
    <dbReference type="NCBI Taxonomy" id="2840876"/>
    <lineage>
        <taxon>Bacteria</taxon>
        <taxon>Bacillati</taxon>
        <taxon>Bacillota</taxon>
        <taxon>Bacilli</taxon>
        <taxon>Candidatus Onthocola</taxon>
    </lineage>
</organism>
<dbReference type="GO" id="GO:0005886">
    <property type="term" value="C:plasma membrane"/>
    <property type="evidence" value="ECO:0007669"/>
    <property type="project" value="UniProtKB-SubCell"/>
</dbReference>
<feature type="domain" description="ATP synthase epsilon subunit C-terminal" evidence="14">
    <location>
        <begin position="87"/>
        <end position="132"/>
    </location>
</feature>
<dbReference type="InterPro" id="IPR036794">
    <property type="entry name" value="ATP_F1_dsu/esu_C_sf"/>
</dbReference>
<dbReference type="NCBIfam" id="TIGR01216">
    <property type="entry name" value="ATP_synt_epsi"/>
    <property type="match status" value="1"/>
</dbReference>
<keyword evidence="9 12" id="KW-0066">ATP synthesis</keyword>
<dbReference type="GO" id="GO:0005524">
    <property type="term" value="F:ATP binding"/>
    <property type="evidence" value="ECO:0007669"/>
    <property type="project" value="UniProtKB-UniRule"/>
</dbReference>
<name>A0A9D1KWN7_9FIRM</name>
<keyword evidence="8 12" id="KW-0139">CF(1)</keyword>
<dbReference type="AlphaFoldDB" id="A0A9D1KWN7"/>
<dbReference type="InterPro" id="IPR020547">
    <property type="entry name" value="ATP_synth_F1_esu_C"/>
</dbReference>
<dbReference type="InterPro" id="IPR001469">
    <property type="entry name" value="ATP_synth_F1_dsu/esu"/>
</dbReference>
<dbReference type="Pfam" id="PF00401">
    <property type="entry name" value="ATP-synt_DE"/>
    <property type="match status" value="1"/>
</dbReference>
<dbReference type="Pfam" id="PF02823">
    <property type="entry name" value="ATP-synt_DE_N"/>
    <property type="match status" value="1"/>
</dbReference>
<gene>
    <name evidence="12 16" type="primary">atpC</name>
    <name evidence="16" type="ORF">IAB63_01960</name>
</gene>
<evidence type="ECO:0000256" key="12">
    <source>
        <dbReference type="HAMAP-Rule" id="MF_00530"/>
    </source>
</evidence>
<evidence type="ECO:0000256" key="3">
    <source>
        <dbReference type="ARBA" id="ARBA00005712"/>
    </source>
</evidence>
<dbReference type="CDD" id="cd12152">
    <property type="entry name" value="F1-ATPase_delta"/>
    <property type="match status" value="1"/>
</dbReference>
<evidence type="ECO:0000256" key="1">
    <source>
        <dbReference type="ARBA" id="ARBA00003543"/>
    </source>
</evidence>
<feature type="domain" description="ATP synthase F1 complex delta/epsilon subunit N-terminal" evidence="15">
    <location>
        <begin position="6"/>
        <end position="83"/>
    </location>
</feature>
<evidence type="ECO:0000256" key="5">
    <source>
        <dbReference type="ARBA" id="ARBA00022448"/>
    </source>
</evidence>
<comment type="subunit">
    <text evidence="12 13">F-type ATPases have 2 components, CF(1) - the catalytic core - and CF(0) - the membrane proton channel. CF(1) has five subunits: alpha(3), beta(3), gamma(1), delta(1), epsilon(1). CF(0) has three main subunits: a, b and c.</text>
</comment>
<keyword evidence="7 12" id="KW-0472">Membrane</keyword>
<comment type="function">
    <text evidence="1 12">Produces ATP from ADP in the presence of a proton gradient across the membrane.</text>
</comment>
<sequence>MDTFGLRIISSDGIFYEGRCRKLVIPASDGEMGILPNHENMVIALSIGIGKLEIQEGKWQEVAFGQGFAEVVNNRVTLIVDTAEKPEDIDVRLAREQKEQAQEQLRQKQSIQEYYHTQASLARAMNRLKLSQSSSRKL</sequence>
<evidence type="ECO:0000313" key="16">
    <source>
        <dbReference type="EMBL" id="HIU01999.1"/>
    </source>
</evidence>
<dbReference type="InterPro" id="IPR036771">
    <property type="entry name" value="ATPsynth_dsu/esu_N"/>
</dbReference>
<comment type="similarity">
    <text evidence="3 12 13">Belongs to the ATPase epsilon chain family.</text>
</comment>
<dbReference type="EMBL" id="DVLT01000012">
    <property type="protein sequence ID" value="HIU01999.1"/>
    <property type="molecule type" value="Genomic_DNA"/>
</dbReference>
<comment type="subcellular location">
    <subcellularLocation>
        <location evidence="2 12">Cell membrane</location>
        <topology evidence="2 12">Peripheral membrane protein</topology>
    </subcellularLocation>
</comment>